<protein>
    <submittedName>
        <fullName evidence="2">Uncharacterized protein</fullName>
    </submittedName>
</protein>
<name>A9VA93_MONBE</name>
<feature type="region of interest" description="Disordered" evidence="1">
    <location>
        <begin position="332"/>
        <end position="392"/>
    </location>
</feature>
<keyword evidence="3" id="KW-1185">Reference proteome</keyword>
<proteinExistence type="predicted"/>
<dbReference type="GeneID" id="5894931"/>
<feature type="compositionally biased region" description="Low complexity" evidence="1">
    <location>
        <begin position="368"/>
        <end position="380"/>
    </location>
</feature>
<gene>
    <name evidence="2" type="ORF">MONBRDRAFT_29148</name>
</gene>
<feature type="compositionally biased region" description="Low complexity" evidence="1">
    <location>
        <begin position="332"/>
        <end position="356"/>
    </location>
</feature>
<evidence type="ECO:0000256" key="1">
    <source>
        <dbReference type="SAM" id="MobiDB-lite"/>
    </source>
</evidence>
<dbReference type="EMBL" id="CH991573">
    <property type="protein sequence ID" value="EDQ85446.1"/>
    <property type="molecule type" value="Genomic_DNA"/>
</dbReference>
<evidence type="ECO:0000313" key="3">
    <source>
        <dbReference type="Proteomes" id="UP000001357"/>
    </source>
</evidence>
<accession>A9VA93</accession>
<dbReference type="AlphaFoldDB" id="A9VA93"/>
<dbReference type="KEGG" id="mbr:MONBRDRAFT_29148"/>
<dbReference type="InterPro" id="IPR008936">
    <property type="entry name" value="Rho_GTPase_activation_prot"/>
</dbReference>
<sequence>MFGVSLNQLMLAADEAAPTLPHGLVYLCEHLHDGAVVSDKLSKTSAHSIYAIVEADVSETSLEDGRRAVEGQYDLTNAAASAPSAPPPEVCYHLLRAFVRELPHSIVPEAMFRKAIDLATAHAASCLSSIRQHPGYEAFVSEYMRDEMSASSLSAWLRNDEAVLVGNYEDRSWLSNTEKASRRQLRELFSRSLLRLTTPGISDALHELFFAIPSPRRRVLEYLMTVLARIDLVYTRGLDEDGAAELPSSLMPVFAEDLAVYLIRPMHHKKGQTSVERRLQQQYQVICFLIFATFIKRKQNLLSTSERDQLEWSNEKHLEHEFGQLINMSASTPRLRSSRQRQPSTSSSQSLPTLQLERPSSHNQLPRAPSSSSITKSPASNHVDASLETRSSTHHTVDLIEHSDHVCETLVMRAPHAPVQPIPLPHELDYFALCQLSGLDRTCPPATNESAPSLKAPGAGLGHLLHDQVDLDSSRAFHDVTKANLLEAPIMEAINFDYAHALFPRTIDLRATQEAVPTSARKWILGAAQQHKEAFPFDQDDRFMRMTCLLPSYVLKKGNFKPHVVCQPCERHVRACMDDLVLNVAEFSDRALKVFGTNLVETLAGCPSCDQLLAMMPADLMHYAVLFEERPFLRISFRHLLQMPQMDVTTRLSAFVDVLESHVQRIDSKLDISGIDELETTLEEEEESTSVEAGHAQKLAASLSHPLPADLDLGLLPPPEAGYGSITICCRCKRPAHAGCTRDHVCLACHAHSLQDTVLSPESSKAELLYLSADADYFSFG</sequence>
<evidence type="ECO:0000313" key="2">
    <source>
        <dbReference type="EMBL" id="EDQ85446.1"/>
    </source>
</evidence>
<dbReference type="Gene3D" id="1.10.555.10">
    <property type="entry name" value="Rho GTPase activation protein"/>
    <property type="match status" value="1"/>
</dbReference>
<organism evidence="2 3">
    <name type="scientific">Monosiga brevicollis</name>
    <name type="common">Choanoflagellate</name>
    <dbReference type="NCBI Taxonomy" id="81824"/>
    <lineage>
        <taxon>Eukaryota</taxon>
        <taxon>Choanoflagellata</taxon>
        <taxon>Craspedida</taxon>
        <taxon>Salpingoecidae</taxon>
        <taxon>Monosiga</taxon>
    </lineage>
</organism>
<reference evidence="2 3" key="1">
    <citation type="journal article" date="2008" name="Nature">
        <title>The genome of the choanoflagellate Monosiga brevicollis and the origin of metazoans.</title>
        <authorList>
            <consortium name="JGI Sequencing"/>
            <person name="King N."/>
            <person name="Westbrook M.J."/>
            <person name="Young S.L."/>
            <person name="Kuo A."/>
            <person name="Abedin M."/>
            <person name="Chapman J."/>
            <person name="Fairclough S."/>
            <person name="Hellsten U."/>
            <person name="Isogai Y."/>
            <person name="Letunic I."/>
            <person name="Marr M."/>
            <person name="Pincus D."/>
            <person name="Putnam N."/>
            <person name="Rokas A."/>
            <person name="Wright K.J."/>
            <person name="Zuzow R."/>
            <person name="Dirks W."/>
            <person name="Good M."/>
            <person name="Goodstein D."/>
            <person name="Lemons D."/>
            <person name="Li W."/>
            <person name="Lyons J.B."/>
            <person name="Morris A."/>
            <person name="Nichols S."/>
            <person name="Richter D.J."/>
            <person name="Salamov A."/>
            <person name="Bork P."/>
            <person name="Lim W.A."/>
            <person name="Manning G."/>
            <person name="Miller W.T."/>
            <person name="McGinnis W."/>
            <person name="Shapiro H."/>
            <person name="Tjian R."/>
            <person name="Grigoriev I.V."/>
            <person name="Rokhsar D."/>
        </authorList>
    </citation>
    <scope>NUCLEOTIDE SEQUENCE [LARGE SCALE GENOMIC DNA]</scope>
    <source>
        <strain evidence="3">MX1 / ATCC 50154</strain>
    </source>
</reference>
<dbReference type="SUPFAM" id="SSF48350">
    <property type="entry name" value="GTPase activation domain, GAP"/>
    <property type="match status" value="1"/>
</dbReference>
<dbReference type="Proteomes" id="UP000001357">
    <property type="component" value="Unassembled WGS sequence"/>
</dbReference>
<dbReference type="RefSeq" id="XP_001749637.1">
    <property type="nucleotide sequence ID" value="XM_001749585.1"/>
</dbReference>
<dbReference type="InParanoid" id="A9VA93"/>